<comment type="caution">
    <text evidence="11">The sequence shown here is derived from an EMBL/GenBank/DDBJ whole genome shotgun (WGS) entry which is preliminary data.</text>
</comment>
<keyword evidence="6 9" id="KW-1133">Transmembrane helix</keyword>
<keyword evidence="2 9" id="KW-0813">Transport</keyword>
<comment type="subcellular location">
    <subcellularLocation>
        <location evidence="1 9">Cell inner membrane</location>
        <topology evidence="1 9">Multi-pass membrane protein</topology>
    </subcellularLocation>
</comment>
<evidence type="ECO:0000256" key="2">
    <source>
        <dbReference type="ARBA" id="ARBA00022448"/>
    </source>
</evidence>
<evidence type="ECO:0000256" key="6">
    <source>
        <dbReference type="ARBA" id="ARBA00022989"/>
    </source>
</evidence>
<accession>A0ABQ3FPW2</accession>
<evidence type="ECO:0000256" key="7">
    <source>
        <dbReference type="ARBA" id="ARBA00023136"/>
    </source>
</evidence>
<keyword evidence="12" id="KW-1185">Reference proteome</keyword>
<dbReference type="PANTHER" id="PTHR35011">
    <property type="entry name" value="2,3-DIKETO-L-GULONATE TRAP TRANSPORTER SMALL PERMEASE PROTEIN YIAM"/>
    <property type="match status" value="1"/>
</dbReference>
<evidence type="ECO:0000313" key="12">
    <source>
        <dbReference type="Proteomes" id="UP000604243"/>
    </source>
</evidence>
<evidence type="ECO:0000256" key="1">
    <source>
        <dbReference type="ARBA" id="ARBA00004429"/>
    </source>
</evidence>
<reference evidence="12" key="1">
    <citation type="journal article" date="2019" name="Int. J. Syst. Evol. Microbiol.">
        <title>The Global Catalogue of Microorganisms (GCM) 10K type strain sequencing project: providing services to taxonomists for standard genome sequencing and annotation.</title>
        <authorList>
            <consortium name="The Broad Institute Genomics Platform"/>
            <consortium name="The Broad Institute Genome Sequencing Center for Infectious Disease"/>
            <person name="Wu L."/>
            <person name="Ma J."/>
        </authorList>
    </citation>
    <scope>NUCLEOTIDE SEQUENCE [LARGE SCALE GENOMIC DNA]</scope>
    <source>
        <strain evidence="12">KCTC 42082</strain>
    </source>
</reference>
<evidence type="ECO:0000259" key="10">
    <source>
        <dbReference type="Pfam" id="PF04290"/>
    </source>
</evidence>
<keyword evidence="3" id="KW-1003">Cell membrane</keyword>
<dbReference type="Pfam" id="PF04290">
    <property type="entry name" value="DctQ"/>
    <property type="match status" value="1"/>
</dbReference>
<evidence type="ECO:0000256" key="4">
    <source>
        <dbReference type="ARBA" id="ARBA00022519"/>
    </source>
</evidence>
<keyword evidence="4 9" id="KW-0997">Cell inner membrane</keyword>
<dbReference type="RefSeq" id="WP_189519522.1">
    <property type="nucleotide sequence ID" value="NZ_BMZM01000004.1"/>
</dbReference>
<evidence type="ECO:0000313" key="11">
    <source>
        <dbReference type="EMBL" id="GHC32744.1"/>
    </source>
</evidence>
<keyword evidence="7 9" id="KW-0472">Membrane</keyword>
<organism evidence="11 12">
    <name type="scientific">Kushneria pakistanensis</name>
    <dbReference type="NCBI Taxonomy" id="1508770"/>
    <lineage>
        <taxon>Bacteria</taxon>
        <taxon>Pseudomonadati</taxon>
        <taxon>Pseudomonadota</taxon>
        <taxon>Gammaproteobacteria</taxon>
        <taxon>Oceanospirillales</taxon>
        <taxon>Halomonadaceae</taxon>
        <taxon>Kushneria</taxon>
    </lineage>
</organism>
<gene>
    <name evidence="11" type="ORF">GCM10010082_29070</name>
</gene>
<comment type="subunit">
    <text evidence="9">The complex comprises the extracytoplasmic solute receptor protein and the two transmembrane proteins.</text>
</comment>
<comment type="similarity">
    <text evidence="8 9">Belongs to the TRAP transporter small permease family.</text>
</comment>
<comment type="function">
    <text evidence="9">Part of the tripartite ATP-independent periplasmic (TRAP) transport system.</text>
</comment>
<feature type="transmembrane region" description="Helical" evidence="9">
    <location>
        <begin position="21"/>
        <end position="42"/>
    </location>
</feature>
<evidence type="ECO:0000256" key="9">
    <source>
        <dbReference type="RuleBase" id="RU369079"/>
    </source>
</evidence>
<name>A0ABQ3FPW2_9GAMM</name>
<protein>
    <recommendedName>
        <fullName evidence="9">TRAP transporter small permease protein</fullName>
    </recommendedName>
</protein>
<feature type="transmembrane region" description="Helical" evidence="9">
    <location>
        <begin position="134"/>
        <end position="158"/>
    </location>
</feature>
<feature type="transmembrane region" description="Helical" evidence="9">
    <location>
        <begin position="57"/>
        <end position="75"/>
    </location>
</feature>
<sequence>MPSSQGFLLALNRVSSFLDRLLGAMLIVLFFLLVVVVTVQVGSRYLTDTPTTATDEMARFALIWLGLLGAAYASGRMRHLSIDLLPEALAWPARRWLLCFLQLLVLFFAGYIMVYGGGSLVVTTLSTAQTTPVLGWYMGWIYLALPLSGTFIAFHACLQMLRLAGSRDMPTPKEGDTSW</sequence>
<dbReference type="Proteomes" id="UP000604243">
    <property type="component" value="Unassembled WGS sequence"/>
</dbReference>
<dbReference type="PANTHER" id="PTHR35011:SF2">
    <property type="entry name" value="2,3-DIKETO-L-GULONATE TRAP TRANSPORTER SMALL PERMEASE PROTEIN YIAM"/>
    <property type="match status" value="1"/>
</dbReference>
<evidence type="ECO:0000256" key="5">
    <source>
        <dbReference type="ARBA" id="ARBA00022692"/>
    </source>
</evidence>
<proteinExistence type="inferred from homology"/>
<feature type="transmembrane region" description="Helical" evidence="9">
    <location>
        <begin position="96"/>
        <end position="114"/>
    </location>
</feature>
<dbReference type="InterPro" id="IPR055348">
    <property type="entry name" value="DctQ"/>
</dbReference>
<dbReference type="EMBL" id="BMZM01000004">
    <property type="protein sequence ID" value="GHC32744.1"/>
    <property type="molecule type" value="Genomic_DNA"/>
</dbReference>
<keyword evidence="5 9" id="KW-0812">Transmembrane</keyword>
<evidence type="ECO:0000256" key="3">
    <source>
        <dbReference type="ARBA" id="ARBA00022475"/>
    </source>
</evidence>
<feature type="domain" description="Tripartite ATP-independent periplasmic transporters DctQ component" evidence="10">
    <location>
        <begin position="33"/>
        <end position="163"/>
    </location>
</feature>
<dbReference type="InterPro" id="IPR007387">
    <property type="entry name" value="TRAP_DctQ"/>
</dbReference>
<evidence type="ECO:0000256" key="8">
    <source>
        <dbReference type="ARBA" id="ARBA00038436"/>
    </source>
</evidence>